<dbReference type="EMBL" id="MU267765">
    <property type="protein sequence ID" value="KAH7909350.1"/>
    <property type="molecule type" value="Genomic_DNA"/>
</dbReference>
<keyword evidence="2" id="KW-1185">Reference proteome</keyword>
<protein>
    <submittedName>
        <fullName evidence="1">Uncharacterized protein</fullName>
    </submittedName>
</protein>
<name>A0ACB8A7U1_9AGAM</name>
<comment type="caution">
    <text evidence="1">The sequence shown here is derived from an EMBL/GenBank/DDBJ whole genome shotgun (WGS) entry which is preliminary data.</text>
</comment>
<evidence type="ECO:0000313" key="1">
    <source>
        <dbReference type="EMBL" id="KAH7909350.1"/>
    </source>
</evidence>
<accession>A0ACB8A7U1</accession>
<proteinExistence type="predicted"/>
<sequence length="416" mass="46936">MPPGLHAILAALSYLCGSLPPCLSDAQKASRKIAAAQKANRDKLLQDNITKLIGKHEERIKALALAHSVSEKHIKDIIGSHTHYHTKRKPQVLNALVHAKAKEINQDLPVGERYKLMKIRAMIKNEEWSFTEEQKQEAIKDLLEHRETQRTGVRANNAAAARDTLATLEVPYERTGICSSLFVTRSHVNDSFHTSWFATNNDAFDFWEDVMNLRPDDVSRHYEQWACALGKNIAQRDSLANMRKEVTKLISTSLNATLGKDIKMNYLNYENGIVESHSVQLLGWPSDVPFTNPSNIGTVHEMRKLRDNLRSGECHWKKLTQRELNMFSEELKKRRDAGESIGVARQKRSDAGISRGSKRKSSGSGATRNKENECSSRKKRVRNHSKQAVPKSAATIESSSEEEDEPDVDEQEGHDV</sequence>
<reference evidence="1" key="1">
    <citation type="journal article" date="2021" name="New Phytol.">
        <title>Evolutionary innovations through gain and loss of genes in the ectomycorrhizal Boletales.</title>
        <authorList>
            <person name="Wu G."/>
            <person name="Miyauchi S."/>
            <person name="Morin E."/>
            <person name="Kuo A."/>
            <person name="Drula E."/>
            <person name="Varga T."/>
            <person name="Kohler A."/>
            <person name="Feng B."/>
            <person name="Cao Y."/>
            <person name="Lipzen A."/>
            <person name="Daum C."/>
            <person name="Hundley H."/>
            <person name="Pangilinan J."/>
            <person name="Johnson J."/>
            <person name="Barry K."/>
            <person name="LaButti K."/>
            <person name="Ng V."/>
            <person name="Ahrendt S."/>
            <person name="Min B."/>
            <person name="Choi I.G."/>
            <person name="Park H."/>
            <person name="Plett J.M."/>
            <person name="Magnuson J."/>
            <person name="Spatafora J.W."/>
            <person name="Nagy L.G."/>
            <person name="Henrissat B."/>
            <person name="Grigoriev I.V."/>
            <person name="Yang Z.L."/>
            <person name="Xu J."/>
            <person name="Martin F.M."/>
        </authorList>
    </citation>
    <scope>NUCLEOTIDE SEQUENCE</scope>
    <source>
        <strain evidence="1">ATCC 28755</strain>
    </source>
</reference>
<gene>
    <name evidence="1" type="ORF">BJ138DRAFT_1102770</name>
</gene>
<dbReference type="Proteomes" id="UP000790377">
    <property type="component" value="Unassembled WGS sequence"/>
</dbReference>
<organism evidence="1 2">
    <name type="scientific">Hygrophoropsis aurantiaca</name>
    <dbReference type="NCBI Taxonomy" id="72124"/>
    <lineage>
        <taxon>Eukaryota</taxon>
        <taxon>Fungi</taxon>
        <taxon>Dikarya</taxon>
        <taxon>Basidiomycota</taxon>
        <taxon>Agaricomycotina</taxon>
        <taxon>Agaricomycetes</taxon>
        <taxon>Agaricomycetidae</taxon>
        <taxon>Boletales</taxon>
        <taxon>Coniophorineae</taxon>
        <taxon>Hygrophoropsidaceae</taxon>
        <taxon>Hygrophoropsis</taxon>
    </lineage>
</organism>
<evidence type="ECO:0000313" key="2">
    <source>
        <dbReference type="Proteomes" id="UP000790377"/>
    </source>
</evidence>